<organism evidence="2">
    <name type="scientific">Cladocopium goreaui</name>
    <dbReference type="NCBI Taxonomy" id="2562237"/>
    <lineage>
        <taxon>Eukaryota</taxon>
        <taxon>Sar</taxon>
        <taxon>Alveolata</taxon>
        <taxon>Dinophyceae</taxon>
        <taxon>Suessiales</taxon>
        <taxon>Symbiodiniaceae</taxon>
        <taxon>Cladocopium</taxon>
    </lineage>
</organism>
<evidence type="ECO:0000256" key="1">
    <source>
        <dbReference type="SAM" id="MobiDB-lite"/>
    </source>
</evidence>
<dbReference type="EMBL" id="CAMXCT030003199">
    <property type="protein sequence ID" value="CAL4790308.1"/>
    <property type="molecule type" value="Genomic_DNA"/>
</dbReference>
<feature type="compositionally biased region" description="Basic residues" evidence="1">
    <location>
        <begin position="516"/>
        <end position="525"/>
    </location>
</feature>
<evidence type="ECO:0000313" key="3">
    <source>
        <dbReference type="EMBL" id="CAL4790308.1"/>
    </source>
</evidence>
<dbReference type="AlphaFoldDB" id="A0A9P1G7Y6"/>
<proteinExistence type="predicted"/>
<feature type="compositionally biased region" description="Basic and acidic residues" evidence="1">
    <location>
        <begin position="410"/>
        <end position="423"/>
    </location>
</feature>
<feature type="compositionally biased region" description="Polar residues" evidence="1">
    <location>
        <begin position="311"/>
        <end position="321"/>
    </location>
</feature>
<feature type="compositionally biased region" description="Basic residues" evidence="1">
    <location>
        <begin position="477"/>
        <end position="486"/>
    </location>
</feature>
<sequence length="749" mass="83048">MAQVQKQLVASQKFLVGLVSLPQYGELRLKQLERLMAVTRKAKLTIEQAAGVLASLDSTLWDESSLSQLKSLVADQTVGDAVEEEGSQRAKQQDFSALPMYLDDAWWCRLETAQGKEKEKNCELLCQHAARLGLTNPTEETYAFLYALSFALSPATVIFDCEKLGLLAKWKPIMKRTLKVAVQPPLHLLVLPCDVEQCPAELLRAAYPQGFRPGSPSHKTMPEVLQLARTWPLRKTHLTATTSQKSSLPGTLESGHMMQAMAAATVQAVASQFGALQRAESVPELPGFKLLKPPCEAASASKPKEQLALTDGTTQAGGSSSHEGKDAASMIAALQADLQQDKKDPPKRSKRAPKAKVEKKTKKNAVCKEKEMKGDAEQWLSPDKPSKVCMKRPAGRGKMKRPAAVASKKRPSETAEEKEEKRRLLFKRVPKPLQNEYANGAMASSSDDDDDDEEEDENDEPKPKASPFDTKAEKSPSRSRRRRRRRTREERGRERGRRRESRAESRDGGHRDGRNSHHGGGHGKTRSSVPEPLEPPGRKEDDRTRSRVPEPPSPPRTKKAEGEGKRGPKGGKGNFKGAKRWKCPLCKTRVAAHQAALEQHQWLNEWCIAHQNWERLTYSQQGEPGAWAKCRENAFHTKCARTTEAVDDGSGLPSDEETRQPSVLDRPMSSGGPVRLRAKEKPTVAEPSFTTVERPVDDQVKKKKKAKKDSSPESVGSKKKKKKPHKGSESSSSSGHRAPKRKQVVINFH</sequence>
<dbReference type="Proteomes" id="UP001152797">
    <property type="component" value="Unassembled WGS sequence"/>
</dbReference>
<comment type="caution">
    <text evidence="2">The sequence shown here is derived from an EMBL/GenBank/DDBJ whole genome shotgun (WGS) entry which is preliminary data.</text>
</comment>
<protein>
    <submittedName>
        <fullName evidence="3">Integrase catalytic domain-containing protein</fullName>
    </submittedName>
</protein>
<evidence type="ECO:0000313" key="2">
    <source>
        <dbReference type="EMBL" id="CAI4002996.1"/>
    </source>
</evidence>
<dbReference type="EMBL" id="CAMXCT020003199">
    <property type="protein sequence ID" value="CAL1156371.1"/>
    <property type="molecule type" value="Genomic_DNA"/>
</dbReference>
<name>A0A9P1G7Y6_9DINO</name>
<feature type="region of interest" description="Disordered" evidence="1">
    <location>
        <begin position="296"/>
        <end position="580"/>
    </location>
</feature>
<accession>A0A9P1G7Y6</accession>
<feature type="region of interest" description="Disordered" evidence="1">
    <location>
        <begin position="645"/>
        <end position="749"/>
    </location>
</feature>
<dbReference type="EMBL" id="CAMXCT010003199">
    <property type="protein sequence ID" value="CAI4002996.1"/>
    <property type="molecule type" value="Genomic_DNA"/>
</dbReference>
<gene>
    <name evidence="2" type="ORF">C1SCF055_LOCUS28899</name>
</gene>
<feature type="compositionally biased region" description="Basic residues" evidence="1">
    <location>
        <begin position="348"/>
        <end position="365"/>
    </location>
</feature>
<reference evidence="2" key="1">
    <citation type="submission" date="2022-10" db="EMBL/GenBank/DDBJ databases">
        <authorList>
            <person name="Chen Y."/>
            <person name="Dougan E. K."/>
            <person name="Chan C."/>
            <person name="Rhodes N."/>
            <person name="Thang M."/>
        </authorList>
    </citation>
    <scope>NUCLEOTIDE SEQUENCE</scope>
</reference>
<feature type="compositionally biased region" description="Basic and acidic residues" evidence="1">
    <location>
        <begin position="366"/>
        <end position="376"/>
    </location>
</feature>
<feature type="compositionally biased region" description="Basic residues" evidence="1">
    <location>
        <begin position="389"/>
        <end position="401"/>
    </location>
</feature>
<feature type="compositionally biased region" description="Basic and acidic residues" evidence="1">
    <location>
        <begin position="501"/>
        <end position="515"/>
    </location>
</feature>
<feature type="compositionally biased region" description="Acidic residues" evidence="1">
    <location>
        <begin position="446"/>
        <end position="459"/>
    </location>
</feature>
<feature type="compositionally biased region" description="Basic and acidic residues" evidence="1">
    <location>
        <begin position="536"/>
        <end position="548"/>
    </location>
</feature>
<evidence type="ECO:0000313" key="4">
    <source>
        <dbReference type="Proteomes" id="UP001152797"/>
    </source>
</evidence>
<keyword evidence="4" id="KW-1185">Reference proteome</keyword>
<reference evidence="3 4" key="2">
    <citation type="submission" date="2024-05" db="EMBL/GenBank/DDBJ databases">
        <authorList>
            <person name="Chen Y."/>
            <person name="Shah S."/>
            <person name="Dougan E. K."/>
            <person name="Thang M."/>
            <person name="Chan C."/>
        </authorList>
    </citation>
    <scope>NUCLEOTIDE SEQUENCE [LARGE SCALE GENOMIC DNA]</scope>
</reference>